<dbReference type="EMBL" id="MZGS01000010">
    <property type="protein sequence ID" value="PWB88278.1"/>
    <property type="molecule type" value="Genomic_DNA"/>
</dbReference>
<comment type="caution">
    <text evidence="2">The sequence shown here is derived from an EMBL/GenBank/DDBJ whole genome shotgun (WGS) entry which is preliminary data.</text>
</comment>
<organism evidence="2 3">
    <name type="scientific">Methanobrevibacter thaueri</name>
    <dbReference type="NCBI Taxonomy" id="190975"/>
    <lineage>
        <taxon>Archaea</taxon>
        <taxon>Methanobacteriati</taxon>
        <taxon>Methanobacteriota</taxon>
        <taxon>Methanomada group</taxon>
        <taxon>Methanobacteria</taxon>
        <taxon>Methanobacteriales</taxon>
        <taxon>Methanobacteriaceae</taxon>
        <taxon>Methanobrevibacter</taxon>
    </lineage>
</organism>
<reference evidence="2 3" key="1">
    <citation type="submission" date="2017-03" db="EMBL/GenBank/DDBJ databases">
        <title>Genome sequence of Methanobrevibacter thaueri.</title>
        <authorList>
            <person name="Poehlein A."/>
            <person name="Seedorf H."/>
            <person name="Daniel R."/>
        </authorList>
    </citation>
    <scope>NUCLEOTIDE SEQUENCE [LARGE SCALE GENOMIC DNA]</scope>
    <source>
        <strain evidence="2 3">DSM 11995</strain>
    </source>
</reference>
<evidence type="ECO:0000256" key="1">
    <source>
        <dbReference type="SAM" id="Phobius"/>
    </source>
</evidence>
<protein>
    <submittedName>
        <fullName evidence="2">Uncharacterized protein</fullName>
    </submittedName>
</protein>
<dbReference type="OrthoDB" id="380912at2157"/>
<dbReference type="AlphaFoldDB" id="A0A315XQV3"/>
<dbReference type="Proteomes" id="UP000251717">
    <property type="component" value="Unassembled WGS sequence"/>
</dbReference>
<feature type="transmembrane region" description="Helical" evidence="1">
    <location>
        <begin position="6"/>
        <end position="25"/>
    </location>
</feature>
<keyword evidence="1" id="KW-0812">Transmembrane</keyword>
<keyword evidence="3" id="KW-1185">Reference proteome</keyword>
<name>A0A315XQV3_9EURY</name>
<keyword evidence="1" id="KW-1133">Transmembrane helix</keyword>
<evidence type="ECO:0000313" key="2">
    <source>
        <dbReference type="EMBL" id="PWB88278.1"/>
    </source>
</evidence>
<evidence type="ECO:0000313" key="3">
    <source>
        <dbReference type="Proteomes" id="UP000251717"/>
    </source>
</evidence>
<sequence>MFSIDSTIIAALVGAFSAWALTYFTEEYKIYKKKKGASIILKSEIELNLTNIKNFKKSYLNVTTKELYDSGTLEDISNFYYYLTKFPIINHENWDRLINFVPDVYDDFQIKKVIEFNSKLDNLPGIISL</sequence>
<keyword evidence="1" id="KW-0472">Membrane</keyword>
<gene>
    <name evidence="2" type="ORF">MBBTH_01220</name>
</gene>
<accession>A0A315XQV3</accession>
<proteinExistence type="predicted"/>
<dbReference type="RefSeq" id="WP_116591118.1">
    <property type="nucleotide sequence ID" value="NZ_MZGS01000010.1"/>
</dbReference>